<organism evidence="2 3">
    <name type="scientific">Subtercola boreus</name>
    <dbReference type="NCBI Taxonomy" id="120213"/>
    <lineage>
        <taxon>Bacteria</taxon>
        <taxon>Bacillati</taxon>
        <taxon>Actinomycetota</taxon>
        <taxon>Actinomycetes</taxon>
        <taxon>Micrococcales</taxon>
        <taxon>Microbacteriaceae</taxon>
        <taxon>Subtercola</taxon>
    </lineage>
</organism>
<gene>
    <name evidence="2" type="ORF">B7R54_16580</name>
</gene>
<comment type="caution">
    <text evidence="2">The sequence shown here is derived from an EMBL/GenBank/DDBJ whole genome shotgun (WGS) entry which is preliminary data.</text>
</comment>
<dbReference type="Proteomes" id="UP000256486">
    <property type="component" value="Unassembled WGS sequence"/>
</dbReference>
<feature type="region of interest" description="Disordered" evidence="1">
    <location>
        <begin position="1"/>
        <end position="40"/>
    </location>
</feature>
<evidence type="ECO:0000313" key="2">
    <source>
        <dbReference type="EMBL" id="RFA10638.1"/>
    </source>
</evidence>
<feature type="compositionally biased region" description="Basic and acidic residues" evidence="1">
    <location>
        <begin position="1"/>
        <end position="11"/>
    </location>
</feature>
<sequence length="103" mass="11589">MSQTESDHANDGHPSFPLPSSTKPQNSAHPSRDYTRTVHHNGNRYFATAEMAEIFRSQAERIVERRETELIPLLHSRGVELLLVSPKTVFAVVTIEVGRPKVL</sequence>
<proteinExistence type="predicted"/>
<evidence type="ECO:0000313" key="3">
    <source>
        <dbReference type="Proteomes" id="UP000256486"/>
    </source>
</evidence>
<dbReference type="RefSeq" id="WP_116416011.1">
    <property type="nucleotide sequence ID" value="NZ_NBWZ01000001.1"/>
</dbReference>
<name>A0A3E0VMF2_9MICO</name>
<protein>
    <submittedName>
        <fullName evidence="2">Uncharacterized protein</fullName>
    </submittedName>
</protein>
<dbReference type="EMBL" id="NBWZ01000001">
    <property type="protein sequence ID" value="RFA10638.1"/>
    <property type="molecule type" value="Genomic_DNA"/>
</dbReference>
<dbReference type="AlphaFoldDB" id="A0A3E0VMF2"/>
<feature type="compositionally biased region" description="Polar residues" evidence="1">
    <location>
        <begin position="18"/>
        <end position="29"/>
    </location>
</feature>
<keyword evidence="3" id="KW-1185">Reference proteome</keyword>
<reference evidence="2 3" key="1">
    <citation type="submission" date="2017-04" db="EMBL/GenBank/DDBJ databases">
        <title>Comparative genome analysis of Subtercola boreus.</title>
        <authorList>
            <person name="Cho Y.-J."/>
            <person name="Cho A."/>
            <person name="Kim O.-S."/>
            <person name="Lee J.-I."/>
        </authorList>
    </citation>
    <scope>NUCLEOTIDE SEQUENCE [LARGE SCALE GENOMIC DNA]</scope>
    <source>
        <strain evidence="2 3">K300</strain>
    </source>
</reference>
<dbReference type="OrthoDB" id="5125001at2"/>
<evidence type="ECO:0000256" key="1">
    <source>
        <dbReference type="SAM" id="MobiDB-lite"/>
    </source>
</evidence>
<accession>A0A3E0VMF2</accession>